<dbReference type="CDD" id="cd08049">
    <property type="entry name" value="TAF8"/>
    <property type="match status" value="1"/>
</dbReference>
<dbReference type="PANTHER" id="PTHR46469:SF1">
    <property type="entry name" value="TRANSCRIPTION INITIATION FACTOR TFIID SUBUNIT 8"/>
    <property type="match status" value="1"/>
</dbReference>
<accession>A0A7H8QUS9</accession>
<evidence type="ECO:0000256" key="5">
    <source>
        <dbReference type="ARBA" id="ARBA00023163"/>
    </source>
</evidence>
<dbReference type="PANTHER" id="PTHR46469">
    <property type="entry name" value="TRANSCRIPTION INITIATION FACTOR TFIID SUBUNIT 8"/>
    <property type="match status" value="1"/>
</dbReference>
<dbReference type="InterPro" id="IPR009072">
    <property type="entry name" value="Histone-fold"/>
</dbReference>
<dbReference type="GeneID" id="55992164"/>
<evidence type="ECO:0000256" key="4">
    <source>
        <dbReference type="ARBA" id="ARBA00023015"/>
    </source>
</evidence>
<dbReference type="RefSeq" id="XP_035343724.1">
    <property type="nucleotide sequence ID" value="XM_035487831.1"/>
</dbReference>
<dbReference type="InterPro" id="IPR037818">
    <property type="entry name" value="TAF8"/>
</dbReference>
<feature type="domain" description="Bromodomain associated" evidence="8">
    <location>
        <begin position="59"/>
        <end position="127"/>
    </location>
</feature>
<comment type="subcellular location">
    <subcellularLocation>
        <location evidence="1">Nucleus</location>
    </subcellularLocation>
</comment>
<evidence type="ECO:0000256" key="2">
    <source>
        <dbReference type="ARBA" id="ARBA00008767"/>
    </source>
</evidence>
<keyword evidence="11" id="KW-1185">Reference proteome</keyword>
<evidence type="ECO:0000313" key="11">
    <source>
        <dbReference type="Proteomes" id="UP000509510"/>
    </source>
</evidence>
<feature type="domain" description="Transcription factor TFIID subunit 8 C-terminal" evidence="9">
    <location>
        <begin position="187"/>
        <end position="235"/>
    </location>
</feature>
<feature type="compositionally biased region" description="Low complexity" evidence="7">
    <location>
        <begin position="7"/>
        <end position="21"/>
    </location>
</feature>
<evidence type="ECO:0000259" key="9">
    <source>
        <dbReference type="Pfam" id="PF10406"/>
    </source>
</evidence>
<feature type="region of interest" description="Disordered" evidence="7">
    <location>
        <begin position="1"/>
        <end position="33"/>
    </location>
</feature>
<dbReference type="KEGG" id="trg:TRUGW13939_04663"/>
<feature type="region of interest" description="Disordered" evidence="7">
    <location>
        <begin position="319"/>
        <end position="342"/>
    </location>
</feature>
<dbReference type="InterPro" id="IPR006565">
    <property type="entry name" value="BTP"/>
</dbReference>
<dbReference type="Pfam" id="PF07524">
    <property type="entry name" value="Bromo_TP"/>
    <property type="match status" value="1"/>
</dbReference>
<dbReference type="Pfam" id="PF10406">
    <property type="entry name" value="TAF8_C"/>
    <property type="match status" value="1"/>
</dbReference>
<dbReference type="EMBL" id="CP055899">
    <property type="protein sequence ID" value="QKX57546.1"/>
    <property type="molecule type" value="Genomic_DNA"/>
</dbReference>
<keyword evidence="4" id="KW-0805">Transcription regulation</keyword>
<dbReference type="GO" id="GO:0005669">
    <property type="term" value="C:transcription factor TFIID complex"/>
    <property type="evidence" value="ECO:0007669"/>
    <property type="project" value="InterPro"/>
</dbReference>
<dbReference type="InterPro" id="IPR019473">
    <property type="entry name" value="TFIID_su8_C"/>
</dbReference>
<protein>
    <recommendedName>
        <fullName evidence="3">Transcription initiation factor TFIID subunit 8</fullName>
    </recommendedName>
</protein>
<dbReference type="Gene3D" id="1.10.20.10">
    <property type="entry name" value="Histone, subunit A"/>
    <property type="match status" value="1"/>
</dbReference>
<evidence type="ECO:0000256" key="6">
    <source>
        <dbReference type="ARBA" id="ARBA00023242"/>
    </source>
</evidence>
<sequence length="342" mass="38008">MAQDAASPSLKRSSSSQSPLREPFSKRAKRPYFHHHKLQQRVQTEQLPEPAIPDDATVTHLLNRSIGQVLSLSGYEIAEPTALDAFRQATEEYVLHLASFVRQAMTASRRMQPIPQDFEFALQRAHIGTDELLLQIPSATKTPPAPPIPTLLPSPPPEAENLFGAFLGMPILGDDLSGEDDRRRNSYIPAHFPQFPSKHTYCFTPVYTDRETDPQTIRELGTEDGRHGEEALRKLARAAFKDTHVSGVGKGEKRLWGRKTETMESMFERTIRAATKKSNKAAPPASTEGVEGVQNLAKFSMANLELAPIVNCERGFWRKTATGSSKTDKPADTKDVVVKAER</sequence>
<evidence type="ECO:0000256" key="3">
    <source>
        <dbReference type="ARBA" id="ARBA00017307"/>
    </source>
</evidence>
<feature type="compositionally biased region" description="Basic and acidic residues" evidence="7">
    <location>
        <begin position="326"/>
        <end position="342"/>
    </location>
</feature>
<gene>
    <name evidence="10" type="ORF">TRUGW13939_04663</name>
</gene>
<dbReference type="Proteomes" id="UP000509510">
    <property type="component" value="Chromosome II"/>
</dbReference>
<evidence type="ECO:0000256" key="1">
    <source>
        <dbReference type="ARBA" id="ARBA00004123"/>
    </source>
</evidence>
<evidence type="ECO:0000256" key="7">
    <source>
        <dbReference type="SAM" id="MobiDB-lite"/>
    </source>
</evidence>
<keyword evidence="6" id="KW-0539">Nucleus</keyword>
<reference evidence="11" key="1">
    <citation type="submission" date="2020-06" db="EMBL/GenBank/DDBJ databases">
        <title>A chromosome-scale genome assembly of Talaromyces rugulosus W13939.</title>
        <authorList>
            <person name="Wang B."/>
            <person name="Guo L."/>
            <person name="Ye K."/>
            <person name="Wang L."/>
        </authorList>
    </citation>
    <scope>NUCLEOTIDE SEQUENCE [LARGE SCALE GENOMIC DNA]</scope>
    <source>
        <strain evidence="11">W13939</strain>
    </source>
</reference>
<name>A0A7H8QUS9_TALRU</name>
<keyword evidence="5" id="KW-0804">Transcription</keyword>
<evidence type="ECO:0000259" key="8">
    <source>
        <dbReference type="Pfam" id="PF07524"/>
    </source>
</evidence>
<organism evidence="10 11">
    <name type="scientific">Talaromyces rugulosus</name>
    <name type="common">Penicillium rugulosum</name>
    <dbReference type="NCBI Taxonomy" id="121627"/>
    <lineage>
        <taxon>Eukaryota</taxon>
        <taxon>Fungi</taxon>
        <taxon>Dikarya</taxon>
        <taxon>Ascomycota</taxon>
        <taxon>Pezizomycotina</taxon>
        <taxon>Eurotiomycetes</taxon>
        <taxon>Eurotiomycetidae</taxon>
        <taxon>Eurotiales</taxon>
        <taxon>Trichocomaceae</taxon>
        <taxon>Talaromyces</taxon>
        <taxon>Talaromyces sect. Islandici</taxon>
    </lineage>
</organism>
<dbReference type="GO" id="GO:0046982">
    <property type="term" value="F:protein heterodimerization activity"/>
    <property type="evidence" value="ECO:0007669"/>
    <property type="project" value="InterPro"/>
</dbReference>
<dbReference type="GO" id="GO:0006367">
    <property type="term" value="P:transcription initiation at RNA polymerase II promoter"/>
    <property type="evidence" value="ECO:0007669"/>
    <property type="project" value="TreeGrafter"/>
</dbReference>
<evidence type="ECO:0000313" key="10">
    <source>
        <dbReference type="EMBL" id="QKX57546.1"/>
    </source>
</evidence>
<comment type="similarity">
    <text evidence="2">Belongs to the TAF8 family.</text>
</comment>
<proteinExistence type="inferred from homology"/>
<dbReference type="AlphaFoldDB" id="A0A7H8QUS9"/>
<dbReference type="CDD" id="cd00076">
    <property type="entry name" value="HFD_SF"/>
    <property type="match status" value="1"/>
</dbReference>
<dbReference type="OrthoDB" id="2193813at2759"/>